<sequence>MSPKSKNSSTGLGEKNKSQRHHPPLLGEPLVDNIQARVAERAHELFEQRGRCHGDDWQDWLKAEQEILGEKPRF</sequence>
<name>A0ABU3K8R4_9BACT</name>
<protein>
    <submittedName>
        <fullName evidence="2">DUF2934 domain-containing protein</fullName>
    </submittedName>
</protein>
<proteinExistence type="predicted"/>
<keyword evidence="3" id="KW-1185">Reference proteome</keyword>
<dbReference type="InterPro" id="IPR021327">
    <property type="entry name" value="DUF2934"/>
</dbReference>
<dbReference type="Proteomes" id="UP001250932">
    <property type="component" value="Unassembled WGS sequence"/>
</dbReference>
<organism evidence="2 3">
    <name type="scientific">Candidatus Nitronereus thalassa</name>
    <dbReference type="NCBI Taxonomy" id="3020898"/>
    <lineage>
        <taxon>Bacteria</taxon>
        <taxon>Pseudomonadati</taxon>
        <taxon>Nitrospirota</taxon>
        <taxon>Nitrospiria</taxon>
        <taxon>Nitrospirales</taxon>
        <taxon>Nitrospiraceae</taxon>
        <taxon>Candidatus Nitronereus</taxon>
    </lineage>
</organism>
<evidence type="ECO:0000256" key="1">
    <source>
        <dbReference type="SAM" id="MobiDB-lite"/>
    </source>
</evidence>
<evidence type="ECO:0000313" key="2">
    <source>
        <dbReference type="EMBL" id="MDT7042799.1"/>
    </source>
</evidence>
<accession>A0ABU3K8R4</accession>
<evidence type="ECO:0000313" key="3">
    <source>
        <dbReference type="Proteomes" id="UP001250932"/>
    </source>
</evidence>
<dbReference type="EMBL" id="JAQOUE010000001">
    <property type="protein sequence ID" value="MDT7042799.1"/>
    <property type="molecule type" value="Genomic_DNA"/>
</dbReference>
<dbReference type="Pfam" id="PF11154">
    <property type="entry name" value="DUF2934"/>
    <property type="match status" value="1"/>
</dbReference>
<gene>
    <name evidence="2" type="ORF">PPG34_10585</name>
</gene>
<comment type="caution">
    <text evidence="2">The sequence shown here is derived from an EMBL/GenBank/DDBJ whole genome shotgun (WGS) entry which is preliminary data.</text>
</comment>
<reference evidence="2 3" key="1">
    <citation type="journal article" date="2023" name="ISME J.">
        <title>Cultivation and genomic characterization of novel and ubiquitous marine nitrite-oxidizing bacteria from the Nitrospirales.</title>
        <authorList>
            <person name="Mueller A.J."/>
            <person name="Daebeler A."/>
            <person name="Herbold C.W."/>
            <person name="Kirkegaard R.H."/>
            <person name="Daims H."/>
        </authorList>
    </citation>
    <scope>NUCLEOTIDE SEQUENCE [LARGE SCALE GENOMIC DNA]</scope>
    <source>
        <strain evidence="2 3">EB</strain>
    </source>
</reference>
<feature type="region of interest" description="Disordered" evidence="1">
    <location>
        <begin position="1"/>
        <end position="29"/>
    </location>
</feature>
<feature type="compositionally biased region" description="Polar residues" evidence="1">
    <location>
        <begin position="1"/>
        <end position="11"/>
    </location>
</feature>
<dbReference type="RefSeq" id="WP_313833256.1">
    <property type="nucleotide sequence ID" value="NZ_JAQOUE010000001.1"/>
</dbReference>